<protein>
    <submittedName>
        <fullName evidence="1">Uncharacterized protein</fullName>
    </submittedName>
</protein>
<comment type="caution">
    <text evidence="1">The sequence shown here is derived from an EMBL/GenBank/DDBJ whole genome shotgun (WGS) entry which is preliminary data.</text>
</comment>
<organism evidence="1 2">
    <name type="scientific">Scortum barcoo</name>
    <name type="common">barcoo grunter</name>
    <dbReference type="NCBI Taxonomy" id="214431"/>
    <lineage>
        <taxon>Eukaryota</taxon>
        <taxon>Metazoa</taxon>
        <taxon>Chordata</taxon>
        <taxon>Craniata</taxon>
        <taxon>Vertebrata</taxon>
        <taxon>Euteleostomi</taxon>
        <taxon>Actinopterygii</taxon>
        <taxon>Neopterygii</taxon>
        <taxon>Teleostei</taxon>
        <taxon>Neoteleostei</taxon>
        <taxon>Acanthomorphata</taxon>
        <taxon>Eupercaria</taxon>
        <taxon>Centrarchiformes</taxon>
        <taxon>Terapontoidei</taxon>
        <taxon>Terapontidae</taxon>
        <taxon>Scortum</taxon>
    </lineage>
</organism>
<sequence length="244" mass="27930">MQSESCQSVWWSGLSAHISQLVENCDTCSQQRAEHREPLLTTPVQERPWQKVGTNLFFWEKQTYLLVVDYYSRFIEVANLHIATASTVIAALKDTFGHHGIPESVVSDNGPQYSCKLFRDFSTEYGFTHITSSPRYPQANGEAERAVATVKGLWKGEGTKKNSSGQRRINDATATCATEPAHCHRCSLANMFGFQERKSKEQSYNRQHRPYIIHTDEGQVRRNRKHLRLLDQSREQKNSINVQL</sequence>
<keyword evidence="2" id="KW-1185">Reference proteome</keyword>
<name>A0ACB8W184_9TELE</name>
<dbReference type="EMBL" id="CM041546">
    <property type="protein sequence ID" value="KAI3361425.1"/>
    <property type="molecule type" value="Genomic_DNA"/>
</dbReference>
<evidence type="ECO:0000313" key="2">
    <source>
        <dbReference type="Proteomes" id="UP000831701"/>
    </source>
</evidence>
<gene>
    <name evidence="1" type="ORF">L3Q82_013582</name>
</gene>
<evidence type="ECO:0000313" key="1">
    <source>
        <dbReference type="EMBL" id="KAI3361425.1"/>
    </source>
</evidence>
<reference evidence="1" key="1">
    <citation type="submission" date="2022-04" db="EMBL/GenBank/DDBJ databases">
        <title>Jade perch genome.</title>
        <authorList>
            <person name="Chao B."/>
        </authorList>
    </citation>
    <scope>NUCLEOTIDE SEQUENCE</scope>
    <source>
        <strain evidence="1">CB-2022</strain>
    </source>
</reference>
<accession>A0ACB8W184</accession>
<dbReference type="Proteomes" id="UP000831701">
    <property type="component" value="Chromosome 16"/>
</dbReference>
<proteinExistence type="predicted"/>